<dbReference type="GO" id="GO:0000981">
    <property type="term" value="F:DNA-binding transcription factor activity, RNA polymerase II-specific"/>
    <property type="evidence" value="ECO:0007669"/>
    <property type="project" value="TreeGrafter"/>
</dbReference>
<dbReference type="PANTHER" id="PTHR23235:SF120">
    <property type="entry name" value="KRUPPEL-LIKE FACTOR 15"/>
    <property type="match status" value="1"/>
</dbReference>
<name>A0A9W8B1C0_9FUNG</name>
<dbReference type="OrthoDB" id="8922241at2759"/>
<evidence type="ECO:0000256" key="3">
    <source>
        <dbReference type="ARBA" id="ARBA00022833"/>
    </source>
</evidence>
<dbReference type="PROSITE" id="PS00028">
    <property type="entry name" value="ZINC_FINGER_C2H2_1"/>
    <property type="match status" value="2"/>
</dbReference>
<feature type="domain" description="C2H2-type" evidence="6">
    <location>
        <begin position="509"/>
        <end position="536"/>
    </location>
</feature>
<dbReference type="Pfam" id="PF00096">
    <property type="entry name" value="zf-C2H2"/>
    <property type="match status" value="2"/>
</dbReference>
<dbReference type="SUPFAM" id="SSF57667">
    <property type="entry name" value="beta-beta-alpha zinc fingers"/>
    <property type="match status" value="2"/>
</dbReference>
<dbReference type="InterPro" id="IPR036236">
    <property type="entry name" value="Znf_C2H2_sf"/>
</dbReference>
<protein>
    <recommendedName>
        <fullName evidence="6">C2H2-type domain-containing protein</fullName>
    </recommendedName>
</protein>
<dbReference type="PANTHER" id="PTHR23235">
    <property type="entry name" value="KRUEPPEL-LIKE TRANSCRIPTION FACTOR"/>
    <property type="match status" value="1"/>
</dbReference>
<dbReference type="PROSITE" id="PS50157">
    <property type="entry name" value="ZINC_FINGER_C2H2_2"/>
    <property type="match status" value="3"/>
</dbReference>
<keyword evidence="1" id="KW-0479">Metal-binding</keyword>
<dbReference type="SMART" id="SM00355">
    <property type="entry name" value="ZnF_C2H2"/>
    <property type="match status" value="3"/>
</dbReference>
<dbReference type="EMBL" id="JANBQB010000435">
    <property type="protein sequence ID" value="KAJ1976399.1"/>
    <property type="molecule type" value="Genomic_DNA"/>
</dbReference>
<evidence type="ECO:0000259" key="6">
    <source>
        <dbReference type="PROSITE" id="PS50157"/>
    </source>
</evidence>
<keyword evidence="8" id="KW-1185">Reference proteome</keyword>
<feature type="domain" description="C2H2-type" evidence="6">
    <location>
        <begin position="537"/>
        <end position="569"/>
    </location>
</feature>
<dbReference type="InterPro" id="IPR013087">
    <property type="entry name" value="Znf_C2H2_type"/>
</dbReference>
<dbReference type="GO" id="GO:0008270">
    <property type="term" value="F:zinc ion binding"/>
    <property type="evidence" value="ECO:0007669"/>
    <property type="project" value="UniProtKB-KW"/>
</dbReference>
<keyword evidence="2 4" id="KW-0863">Zinc-finger</keyword>
<keyword evidence="3" id="KW-0862">Zinc</keyword>
<feature type="domain" description="C2H2-type" evidence="6">
    <location>
        <begin position="479"/>
        <end position="508"/>
    </location>
</feature>
<evidence type="ECO:0000256" key="5">
    <source>
        <dbReference type="SAM" id="MobiDB-lite"/>
    </source>
</evidence>
<dbReference type="Gene3D" id="3.30.160.60">
    <property type="entry name" value="Classic Zinc Finger"/>
    <property type="match status" value="3"/>
</dbReference>
<organism evidence="7 8">
    <name type="scientific">Dimargaris verticillata</name>
    <dbReference type="NCBI Taxonomy" id="2761393"/>
    <lineage>
        <taxon>Eukaryota</taxon>
        <taxon>Fungi</taxon>
        <taxon>Fungi incertae sedis</taxon>
        <taxon>Zoopagomycota</taxon>
        <taxon>Kickxellomycotina</taxon>
        <taxon>Dimargaritomycetes</taxon>
        <taxon>Dimargaritales</taxon>
        <taxon>Dimargaritaceae</taxon>
        <taxon>Dimargaris</taxon>
    </lineage>
</organism>
<evidence type="ECO:0000313" key="8">
    <source>
        <dbReference type="Proteomes" id="UP001151582"/>
    </source>
</evidence>
<accession>A0A9W8B1C0</accession>
<dbReference type="Proteomes" id="UP001151582">
    <property type="component" value="Unassembled WGS sequence"/>
</dbReference>
<dbReference type="GO" id="GO:0000978">
    <property type="term" value="F:RNA polymerase II cis-regulatory region sequence-specific DNA binding"/>
    <property type="evidence" value="ECO:0007669"/>
    <property type="project" value="TreeGrafter"/>
</dbReference>
<evidence type="ECO:0000256" key="2">
    <source>
        <dbReference type="ARBA" id="ARBA00022771"/>
    </source>
</evidence>
<evidence type="ECO:0000256" key="4">
    <source>
        <dbReference type="PROSITE-ProRule" id="PRU00042"/>
    </source>
</evidence>
<reference evidence="7" key="1">
    <citation type="submission" date="2022-07" db="EMBL/GenBank/DDBJ databases">
        <title>Phylogenomic reconstructions and comparative analyses of Kickxellomycotina fungi.</title>
        <authorList>
            <person name="Reynolds N.K."/>
            <person name="Stajich J.E."/>
            <person name="Barry K."/>
            <person name="Grigoriev I.V."/>
            <person name="Crous P."/>
            <person name="Smith M.E."/>
        </authorList>
    </citation>
    <scope>NUCLEOTIDE SEQUENCE</scope>
    <source>
        <strain evidence="7">RSA 567</strain>
    </source>
</reference>
<evidence type="ECO:0000256" key="1">
    <source>
        <dbReference type="ARBA" id="ARBA00022723"/>
    </source>
</evidence>
<sequence>MSERPAGAILNQGPPICGPNPNLQLIGLNGPSVHSAPAFSDSLLMPSTQHALDLAGARAAQGPLHAANFLANGGGVTAAFHTSLSSAASMQFQNQAVNLLMPKVDDTGEADPIYLNIEYPEDRVASGITEPAPGAALANSMAMLGLPAMTDLVGQPTAFDSHATFGPAGLSMAYHPVPHGPLTPISPLNGFMPSTLSYPPIRQMTMADYSQGMAPTYLAPATFAHEGSVVPSTYSPFQTHAMSAVVASAPSTESDSSFGTVALESPDLVNSDHSDAESDIDDKDSVPSTTDAGAYAETVQTGSPLTAAPLPKQAQFAFHTFSAAMTSAPHALTTTQAHAAPSAQASSPAMPLVTTERFGTTAAQPSHSPSHLPSGLSTSLVPGTLAVTPLTPTLFDPSMSVYPGFMFPASHVPTAMPTSLQMNTTLLSPTTTSPGAVKRKPDNQLAPSFPKRCSGHKVKPVDTMVVCDGLKSVKPLKQFPCSYSNCTKTFSKSSSAKSHEMTHTNNRPFECPSCLRPFGRNHDLQRHLNTHKDIKPYECEKCLVRFTRNDALRRHRRNNPKCDTTGMRRMAAYKVEKPE</sequence>
<proteinExistence type="predicted"/>
<dbReference type="AlphaFoldDB" id="A0A9W8B1C0"/>
<evidence type="ECO:0000313" key="7">
    <source>
        <dbReference type="EMBL" id="KAJ1976399.1"/>
    </source>
</evidence>
<gene>
    <name evidence="7" type="ORF">H4R34_003991</name>
</gene>
<feature type="region of interest" description="Disordered" evidence="5">
    <location>
        <begin position="267"/>
        <end position="290"/>
    </location>
</feature>
<comment type="caution">
    <text evidence="7">The sequence shown here is derived from an EMBL/GenBank/DDBJ whole genome shotgun (WGS) entry which is preliminary data.</text>
</comment>